<keyword evidence="10" id="KW-0269">Exonuclease</keyword>
<dbReference type="EMBL" id="FRAG01000010">
    <property type="protein sequence ID" value="SHJ81717.1"/>
    <property type="molecule type" value="Genomic_DNA"/>
</dbReference>
<dbReference type="InterPro" id="IPR012337">
    <property type="entry name" value="RNaseH-like_sf"/>
</dbReference>
<organism evidence="20 21">
    <name type="scientific">Paramaledivibacter caminithermalis (strain DSM 15212 / CIP 107654 / DViRD3)</name>
    <name type="common">Clostridium caminithermale</name>
    <dbReference type="NCBI Taxonomy" id="1121301"/>
    <lineage>
        <taxon>Bacteria</taxon>
        <taxon>Bacillati</taxon>
        <taxon>Bacillota</taxon>
        <taxon>Clostridia</taxon>
        <taxon>Peptostreptococcales</taxon>
        <taxon>Caminicellaceae</taxon>
        <taxon>Paramaledivibacter</taxon>
    </lineage>
</organism>
<dbReference type="PRINTS" id="PR00868">
    <property type="entry name" value="DNAPOLI"/>
</dbReference>
<feature type="domain" description="DNA-directed DNA polymerase family A palm" evidence="19">
    <location>
        <begin position="651"/>
        <end position="858"/>
    </location>
</feature>
<dbReference type="Pfam" id="PF02739">
    <property type="entry name" value="5_3_exonuc_N"/>
    <property type="match status" value="1"/>
</dbReference>
<dbReference type="SMART" id="SM00482">
    <property type="entry name" value="POLAc"/>
    <property type="match status" value="1"/>
</dbReference>
<keyword evidence="8 16" id="KW-0227">DNA damage</keyword>
<evidence type="ECO:0000256" key="12">
    <source>
        <dbReference type="ARBA" id="ARBA00023125"/>
    </source>
</evidence>
<reference evidence="20 21" key="1">
    <citation type="submission" date="2016-11" db="EMBL/GenBank/DDBJ databases">
        <authorList>
            <person name="Jaros S."/>
            <person name="Januszkiewicz K."/>
            <person name="Wedrychowicz H."/>
        </authorList>
    </citation>
    <scope>NUCLEOTIDE SEQUENCE [LARGE SCALE GENOMIC DNA]</scope>
    <source>
        <strain evidence="20 21">DSM 15212</strain>
    </source>
</reference>
<dbReference type="FunFam" id="1.10.150.20:FF:000003">
    <property type="entry name" value="DNA polymerase I"/>
    <property type="match status" value="1"/>
</dbReference>
<dbReference type="CDD" id="cd09898">
    <property type="entry name" value="H3TH_53EXO"/>
    <property type="match status" value="1"/>
</dbReference>
<dbReference type="GO" id="GO:0003887">
    <property type="term" value="F:DNA-directed DNA polymerase activity"/>
    <property type="evidence" value="ECO:0007669"/>
    <property type="project" value="UniProtKB-UniRule"/>
</dbReference>
<dbReference type="Pfam" id="PF22619">
    <property type="entry name" value="DNA_polI_exo1"/>
    <property type="match status" value="1"/>
</dbReference>
<dbReference type="CDD" id="cd08637">
    <property type="entry name" value="DNA_pol_A_pol_I_C"/>
    <property type="match status" value="1"/>
</dbReference>
<dbReference type="SMART" id="SM00474">
    <property type="entry name" value="35EXOc"/>
    <property type="match status" value="1"/>
</dbReference>
<dbReference type="InterPro" id="IPR019760">
    <property type="entry name" value="DNA-dir_DNA_pol_A_CS"/>
</dbReference>
<dbReference type="Gene3D" id="3.40.50.1010">
    <property type="entry name" value="5'-nuclease"/>
    <property type="match status" value="1"/>
</dbReference>
<dbReference type="InterPro" id="IPR043502">
    <property type="entry name" value="DNA/RNA_pol_sf"/>
</dbReference>
<dbReference type="AlphaFoldDB" id="A0A1M6ME48"/>
<dbReference type="FunFam" id="3.40.50.1010:FF:000001">
    <property type="entry name" value="DNA polymerase I"/>
    <property type="match status" value="1"/>
</dbReference>
<dbReference type="NCBIfam" id="TIGR00593">
    <property type="entry name" value="pola"/>
    <property type="match status" value="1"/>
</dbReference>
<dbReference type="NCBIfam" id="NF004397">
    <property type="entry name" value="PRK05755.1"/>
    <property type="match status" value="1"/>
</dbReference>
<dbReference type="RefSeq" id="WP_073147924.1">
    <property type="nucleotide sequence ID" value="NZ_FRAG01000010.1"/>
</dbReference>
<dbReference type="FunFam" id="1.10.150.20:FF:000002">
    <property type="entry name" value="DNA polymerase I"/>
    <property type="match status" value="1"/>
</dbReference>
<evidence type="ECO:0000256" key="1">
    <source>
        <dbReference type="ARBA" id="ARBA00007705"/>
    </source>
</evidence>
<evidence type="ECO:0000256" key="14">
    <source>
        <dbReference type="ARBA" id="ARBA00049244"/>
    </source>
</evidence>
<dbReference type="CDD" id="cd09859">
    <property type="entry name" value="PIN_53EXO"/>
    <property type="match status" value="1"/>
</dbReference>
<evidence type="ECO:0000259" key="19">
    <source>
        <dbReference type="SMART" id="SM00482"/>
    </source>
</evidence>
<evidence type="ECO:0000256" key="9">
    <source>
        <dbReference type="ARBA" id="ARBA00022801"/>
    </source>
</evidence>
<evidence type="ECO:0000256" key="5">
    <source>
        <dbReference type="ARBA" id="ARBA00022695"/>
    </source>
</evidence>
<evidence type="ECO:0000259" key="17">
    <source>
        <dbReference type="SMART" id="SM00474"/>
    </source>
</evidence>
<feature type="domain" description="5'-3' exonuclease" evidence="18">
    <location>
        <begin position="3"/>
        <end position="262"/>
    </location>
</feature>
<evidence type="ECO:0000313" key="21">
    <source>
        <dbReference type="Proteomes" id="UP000184465"/>
    </source>
</evidence>
<evidence type="ECO:0000256" key="15">
    <source>
        <dbReference type="NCBIfam" id="TIGR00593"/>
    </source>
</evidence>
<dbReference type="STRING" id="1121301.SAMN02745912_01192"/>
<dbReference type="InterPro" id="IPR001098">
    <property type="entry name" value="DNA-dir_DNA_pol_A_palm_dom"/>
</dbReference>
<dbReference type="PROSITE" id="PS00447">
    <property type="entry name" value="DNA_POLYMERASE_A"/>
    <property type="match status" value="1"/>
</dbReference>
<dbReference type="SMART" id="SM00475">
    <property type="entry name" value="53EXOc"/>
    <property type="match status" value="1"/>
</dbReference>
<comment type="subunit">
    <text evidence="16">Single-chain monomer with multiple functions.</text>
</comment>
<dbReference type="OrthoDB" id="9806424at2"/>
<evidence type="ECO:0000256" key="10">
    <source>
        <dbReference type="ARBA" id="ARBA00022839"/>
    </source>
</evidence>
<dbReference type="PANTHER" id="PTHR10133">
    <property type="entry name" value="DNA POLYMERASE I"/>
    <property type="match status" value="1"/>
</dbReference>
<dbReference type="Proteomes" id="UP000184465">
    <property type="component" value="Unassembled WGS sequence"/>
</dbReference>
<dbReference type="Gene3D" id="3.30.70.370">
    <property type="match status" value="1"/>
</dbReference>
<sequence length="894" mass="102282">MKKRLVILDGNSLVNRAFYALPDLTTKDGIHTNGVFGFIKMANKILEDYKPDYLSVAFDLKAPTFRHLEYKNYKAQRKKMPKELAQQIPILKEILDAYNIHRTEFEGFEADDLIGTIARFYEEKDFEVIIVTGDRDALQLVSQNVKVLITKKGISNIEAYDEERVKEKYGVTPKQIIDFKGLVGDKSDNIPGVPGIGEKTAGKLLNEFGTVEELIMNVDNITSKRHREKIRENAEIALLSKRLATIKTDIPLDINVEELKVVQPNFNKLIELFKKYEFNSLIKTLTNEGESKEDDGKEAQDIKIIDIEIIQDKEKLTNVIDAIQSKKSFAVKIFKEENNLRTDDIIGISLCLDIKHNYYIDVEDNEELLISLKEIFEDGDIKKLGHGLKKDIISLLRYDIIVDGIEFDSFIASYLLDPSRNDYDVSDLALEYIGVRINSEEELLGKGKNAKKFSDLSKAVLSQYGGSCCAIVIKVKDILIEELKKLELDDLFEQVEMPLIEVLANLEYEGFRVDQEMLKNIDEELSVKIEEITNKIFALSGEKFNINSPKQLGVVLFEELKLPVIKKTKTGYSTSHDVLEKLYNRHPIIPLLIEYRQLVKLKSTYVDGLFNLINPVTGKIHSSFNQAVTVTGRISSTEPNLQNIPIKLEIGRRIRKVFVPSNGDYFLIDADYSQIELRVLAHVSQDENLIKAFKEDKDIHTITASQVFNVPIDEVTSLERSRAKAVNFGIVYGISDFGLAENLNITRKEAKKYIDEYFKKYSGVKRYMDEVVQKGREMGYVTTILKRRRYIPQLKSKNFNLRSFGERTAMNTPIQGSAADIIKIAMIKVFKELKQRGMKSKLILQVHDELIIDAHKDEIEEVKKLLKNTMEEAIKIDVPLKVDMNIGDNWYNTK</sequence>
<comment type="catalytic activity">
    <reaction evidence="14 16">
        <text>DNA(n) + a 2'-deoxyribonucleoside 5'-triphosphate = DNA(n+1) + diphosphate</text>
        <dbReference type="Rhea" id="RHEA:22508"/>
        <dbReference type="Rhea" id="RHEA-COMP:17339"/>
        <dbReference type="Rhea" id="RHEA-COMP:17340"/>
        <dbReference type="ChEBI" id="CHEBI:33019"/>
        <dbReference type="ChEBI" id="CHEBI:61560"/>
        <dbReference type="ChEBI" id="CHEBI:173112"/>
        <dbReference type="EC" id="2.7.7.7"/>
    </reaction>
</comment>
<keyword evidence="13 16" id="KW-0234">DNA repair</keyword>
<dbReference type="SMART" id="SM00279">
    <property type="entry name" value="HhH2"/>
    <property type="match status" value="1"/>
</dbReference>
<evidence type="ECO:0000256" key="4">
    <source>
        <dbReference type="ARBA" id="ARBA00022679"/>
    </source>
</evidence>
<evidence type="ECO:0000256" key="13">
    <source>
        <dbReference type="ARBA" id="ARBA00023204"/>
    </source>
</evidence>
<dbReference type="InterPro" id="IPR018320">
    <property type="entry name" value="DNA_polymerase_1"/>
</dbReference>
<dbReference type="Pfam" id="PF01367">
    <property type="entry name" value="5_3_exonuc"/>
    <property type="match status" value="1"/>
</dbReference>
<name>A0A1M6ME48_PARC5</name>
<dbReference type="InterPro" id="IPR036397">
    <property type="entry name" value="RNaseH_sf"/>
</dbReference>
<gene>
    <name evidence="16" type="primary">polA</name>
    <name evidence="20" type="ORF">SAMN02745912_01192</name>
</gene>
<evidence type="ECO:0000259" key="18">
    <source>
        <dbReference type="SMART" id="SM00475"/>
    </source>
</evidence>
<evidence type="ECO:0000256" key="16">
    <source>
        <dbReference type="RuleBase" id="RU004460"/>
    </source>
</evidence>
<proteinExistence type="inferred from homology"/>
<dbReference type="Gene3D" id="1.20.1060.10">
    <property type="entry name" value="Taq DNA Polymerase, Chain T, domain 4"/>
    <property type="match status" value="1"/>
</dbReference>
<evidence type="ECO:0000256" key="2">
    <source>
        <dbReference type="ARBA" id="ARBA00012417"/>
    </source>
</evidence>
<dbReference type="Pfam" id="PF00476">
    <property type="entry name" value="DNA_pol_A"/>
    <property type="match status" value="1"/>
</dbReference>
<dbReference type="InterPro" id="IPR002298">
    <property type="entry name" value="DNA_polymerase_A"/>
</dbReference>
<dbReference type="InterPro" id="IPR020046">
    <property type="entry name" value="5-3_exonucl_a-hlix_arch_N"/>
</dbReference>
<dbReference type="SUPFAM" id="SSF47807">
    <property type="entry name" value="5' to 3' exonuclease, C-terminal subdomain"/>
    <property type="match status" value="1"/>
</dbReference>
<evidence type="ECO:0000256" key="11">
    <source>
        <dbReference type="ARBA" id="ARBA00022932"/>
    </source>
</evidence>
<dbReference type="Gene3D" id="1.10.150.20">
    <property type="entry name" value="5' to 3' exonuclease, C-terminal subdomain"/>
    <property type="match status" value="2"/>
</dbReference>
<feature type="domain" description="3'-5' exonuclease" evidence="17">
    <location>
        <begin position="307"/>
        <end position="484"/>
    </location>
</feature>
<keyword evidence="21" id="KW-1185">Reference proteome</keyword>
<dbReference type="GO" id="GO:0006302">
    <property type="term" value="P:double-strand break repair"/>
    <property type="evidence" value="ECO:0007669"/>
    <property type="project" value="TreeGrafter"/>
</dbReference>
<keyword evidence="9" id="KW-0378">Hydrolase</keyword>
<evidence type="ECO:0000256" key="6">
    <source>
        <dbReference type="ARBA" id="ARBA00022705"/>
    </source>
</evidence>
<keyword evidence="4 16" id="KW-0808">Transferase</keyword>
<dbReference type="InterPro" id="IPR002421">
    <property type="entry name" value="5-3_exonuclease"/>
</dbReference>
<dbReference type="InterPro" id="IPR029060">
    <property type="entry name" value="PIN-like_dom_sf"/>
</dbReference>
<accession>A0A1M6ME48</accession>
<dbReference type="InterPro" id="IPR020045">
    <property type="entry name" value="DNA_polI_H3TH"/>
</dbReference>
<dbReference type="EC" id="2.7.7.7" evidence="2 15"/>
<evidence type="ECO:0000256" key="3">
    <source>
        <dbReference type="ARBA" id="ARBA00020311"/>
    </source>
</evidence>
<dbReference type="GO" id="GO:0008409">
    <property type="term" value="F:5'-3' exonuclease activity"/>
    <property type="evidence" value="ECO:0007669"/>
    <property type="project" value="InterPro"/>
</dbReference>
<keyword evidence="12 16" id="KW-0238">DNA-binding</keyword>
<dbReference type="InterPro" id="IPR054690">
    <property type="entry name" value="DNA_polI_exonuclease"/>
</dbReference>
<dbReference type="Gene3D" id="3.30.420.10">
    <property type="entry name" value="Ribonuclease H-like superfamily/Ribonuclease H"/>
    <property type="match status" value="1"/>
</dbReference>
<keyword evidence="5 16" id="KW-0548">Nucleotidyltransferase</keyword>
<evidence type="ECO:0000256" key="8">
    <source>
        <dbReference type="ARBA" id="ARBA00022763"/>
    </source>
</evidence>
<evidence type="ECO:0000256" key="7">
    <source>
        <dbReference type="ARBA" id="ARBA00022722"/>
    </source>
</evidence>
<keyword evidence="7" id="KW-0540">Nuclease</keyword>
<comment type="similarity">
    <text evidence="1 16">Belongs to the DNA polymerase type-A family.</text>
</comment>
<dbReference type="FunFam" id="1.20.1060.10:FF:000001">
    <property type="entry name" value="DNA polymerase I"/>
    <property type="match status" value="1"/>
</dbReference>
<dbReference type="GO" id="GO:0008408">
    <property type="term" value="F:3'-5' exonuclease activity"/>
    <property type="evidence" value="ECO:0007669"/>
    <property type="project" value="InterPro"/>
</dbReference>
<dbReference type="InterPro" id="IPR002562">
    <property type="entry name" value="3'-5'_exonuclease_dom"/>
</dbReference>
<dbReference type="SUPFAM" id="SSF88723">
    <property type="entry name" value="PIN domain-like"/>
    <property type="match status" value="1"/>
</dbReference>
<dbReference type="InterPro" id="IPR008918">
    <property type="entry name" value="HhH2"/>
</dbReference>
<dbReference type="GO" id="GO:0003677">
    <property type="term" value="F:DNA binding"/>
    <property type="evidence" value="ECO:0007669"/>
    <property type="project" value="UniProtKB-UniRule"/>
</dbReference>
<dbReference type="CDD" id="cd06140">
    <property type="entry name" value="DNA_polA_I_Bacillus_like_exo"/>
    <property type="match status" value="1"/>
</dbReference>
<dbReference type="InterPro" id="IPR036279">
    <property type="entry name" value="5-3_exonuclease_C_sf"/>
</dbReference>
<dbReference type="SUPFAM" id="SSF53098">
    <property type="entry name" value="Ribonuclease H-like"/>
    <property type="match status" value="1"/>
</dbReference>
<dbReference type="PANTHER" id="PTHR10133:SF27">
    <property type="entry name" value="DNA POLYMERASE NU"/>
    <property type="match status" value="1"/>
</dbReference>
<dbReference type="SUPFAM" id="SSF56672">
    <property type="entry name" value="DNA/RNA polymerases"/>
    <property type="match status" value="1"/>
</dbReference>
<dbReference type="GO" id="GO:0006261">
    <property type="term" value="P:DNA-templated DNA replication"/>
    <property type="evidence" value="ECO:0007669"/>
    <property type="project" value="UniProtKB-UniRule"/>
</dbReference>
<protein>
    <recommendedName>
        <fullName evidence="3 15">DNA polymerase I</fullName>
        <ecNumber evidence="2 15">2.7.7.7</ecNumber>
    </recommendedName>
</protein>
<evidence type="ECO:0000313" key="20">
    <source>
        <dbReference type="EMBL" id="SHJ81717.1"/>
    </source>
</evidence>
<keyword evidence="6 16" id="KW-0235">DNA replication</keyword>
<keyword evidence="11 16" id="KW-0239">DNA-directed DNA polymerase</keyword>